<name>A0A8S5RVW1_9CAUD</name>
<feature type="transmembrane region" description="Helical" evidence="1">
    <location>
        <begin position="6"/>
        <end position="30"/>
    </location>
</feature>
<protein>
    <submittedName>
        <fullName evidence="2">Uncharacterized protein</fullName>
    </submittedName>
</protein>
<evidence type="ECO:0000256" key="1">
    <source>
        <dbReference type="SAM" id="Phobius"/>
    </source>
</evidence>
<reference evidence="2" key="1">
    <citation type="journal article" date="2021" name="Proc. Natl. Acad. Sci. U.S.A.">
        <title>A Catalog of Tens of Thousands of Viruses from Human Metagenomes Reveals Hidden Associations with Chronic Diseases.</title>
        <authorList>
            <person name="Tisza M.J."/>
            <person name="Buck C.B."/>
        </authorList>
    </citation>
    <scope>NUCLEOTIDE SEQUENCE</scope>
    <source>
        <strain evidence="2">CtHip2</strain>
    </source>
</reference>
<sequence>MIILLYYIVFHLSNIFIVLFIIFILLRLILNVVISSYNQQ</sequence>
<accession>A0A8S5RVW1</accession>
<keyword evidence="1" id="KW-1133">Transmembrane helix</keyword>
<keyword evidence="1" id="KW-0812">Transmembrane</keyword>
<dbReference type="EMBL" id="BK032497">
    <property type="protein sequence ID" value="DAF42893.1"/>
    <property type="molecule type" value="Genomic_DNA"/>
</dbReference>
<evidence type="ECO:0000313" key="2">
    <source>
        <dbReference type="EMBL" id="DAF42893.1"/>
    </source>
</evidence>
<organism evidence="2">
    <name type="scientific">Siphoviridae sp. ctHip2</name>
    <dbReference type="NCBI Taxonomy" id="2827830"/>
    <lineage>
        <taxon>Viruses</taxon>
        <taxon>Duplodnaviria</taxon>
        <taxon>Heunggongvirae</taxon>
        <taxon>Uroviricota</taxon>
        <taxon>Caudoviricetes</taxon>
    </lineage>
</organism>
<proteinExistence type="predicted"/>
<keyword evidence="1" id="KW-0472">Membrane</keyword>